<dbReference type="EMBL" id="JBHSZI010000001">
    <property type="protein sequence ID" value="MFC7057097.1"/>
    <property type="molecule type" value="Genomic_DNA"/>
</dbReference>
<dbReference type="RefSeq" id="WP_267162829.1">
    <property type="nucleotide sequence ID" value="NZ_CP112972.1"/>
</dbReference>
<evidence type="ECO:0000313" key="3">
    <source>
        <dbReference type="Proteomes" id="UP001596445"/>
    </source>
</evidence>
<proteinExistence type="predicted"/>
<feature type="transmembrane region" description="Helical" evidence="1">
    <location>
        <begin position="141"/>
        <end position="159"/>
    </location>
</feature>
<accession>A0ABD5W305</accession>
<keyword evidence="1" id="KW-1133">Transmembrane helix</keyword>
<dbReference type="GeneID" id="76628920"/>
<dbReference type="AlphaFoldDB" id="A0ABD5W305"/>
<dbReference type="Proteomes" id="UP001596445">
    <property type="component" value="Unassembled WGS sequence"/>
</dbReference>
<gene>
    <name evidence="2" type="ORF">ACFQQG_01585</name>
</gene>
<feature type="transmembrane region" description="Helical" evidence="1">
    <location>
        <begin position="46"/>
        <end position="64"/>
    </location>
</feature>
<dbReference type="Pfam" id="PF04306">
    <property type="entry name" value="DUF456"/>
    <property type="match status" value="1"/>
</dbReference>
<comment type="caution">
    <text evidence="2">The sequence shown here is derived from an EMBL/GenBank/DDBJ whole genome shotgun (WGS) entry which is preliminary data.</text>
</comment>
<evidence type="ECO:0000256" key="1">
    <source>
        <dbReference type="SAM" id="Phobius"/>
    </source>
</evidence>
<organism evidence="2 3">
    <name type="scientific">Halovenus salina</name>
    <dbReference type="NCBI Taxonomy" id="1510225"/>
    <lineage>
        <taxon>Archaea</taxon>
        <taxon>Methanobacteriati</taxon>
        <taxon>Methanobacteriota</taxon>
        <taxon>Stenosarchaea group</taxon>
        <taxon>Halobacteria</taxon>
        <taxon>Halobacteriales</taxon>
        <taxon>Haloarculaceae</taxon>
        <taxon>Halovenus</taxon>
    </lineage>
</organism>
<evidence type="ECO:0000313" key="2">
    <source>
        <dbReference type="EMBL" id="MFC7057097.1"/>
    </source>
</evidence>
<reference evidence="2 3" key="1">
    <citation type="journal article" date="2019" name="Int. J. Syst. Evol. Microbiol.">
        <title>The Global Catalogue of Microorganisms (GCM) 10K type strain sequencing project: providing services to taxonomists for standard genome sequencing and annotation.</title>
        <authorList>
            <consortium name="The Broad Institute Genomics Platform"/>
            <consortium name="The Broad Institute Genome Sequencing Center for Infectious Disease"/>
            <person name="Wu L."/>
            <person name="Ma J."/>
        </authorList>
    </citation>
    <scope>NUCLEOTIDE SEQUENCE [LARGE SCALE GENOMIC DNA]</scope>
    <source>
        <strain evidence="2 3">JCM 30072</strain>
    </source>
</reference>
<keyword evidence="1" id="KW-0472">Membrane</keyword>
<dbReference type="InterPro" id="IPR007403">
    <property type="entry name" value="DUF456"/>
</dbReference>
<sequence>MSILTLLALALLVAGAVTSILPQTPGEMPLSLAGVYLYWWETGLTSPSTAIVVVLTLLGLFVIASQFIGPVIAAKVSGASTTTAAAGGLVSTVVFLIWGPTASLVGLFGTVFVLEYRQRGNLLGSAVASVVVVLQSFGQKVVKVLVSLVILAVMVAVIVL</sequence>
<keyword evidence="1" id="KW-0812">Transmembrane</keyword>
<keyword evidence="3" id="KW-1185">Reference proteome</keyword>
<name>A0ABD5W305_9EURY</name>
<protein>
    <submittedName>
        <fullName evidence="2">DUF456 family protein</fullName>
    </submittedName>
</protein>